<accession>A0A8W8IGD9</accession>
<feature type="chain" id="PRO_5036501551" evidence="1">
    <location>
        <begin position="18"/>
        <end position="275"/>
    </location>
</feature>
<dbReference type="Proteomes" id="UP000005408">
    <property type="component" value="Unassembled WGS sequence"/>
</dbReference>
<protein>
    <submittedName>
        <fullName evidence="2">Uncharacterized protein</fullName>
    </submittedName>
</protein>
<evidence type="ECO:0000313" key="3">
    <source>
        <dbReference type="Proteomes" id="UP000005408"/>
    </source>
</evidence>
<keyword evidence="3" id="KW-1185">Reference proteome</keyword>
<dbReference type="EnsemblMetazoa" id="G13764.1">
    <property type="protein sequence ID" value="G13764.1:cds"/>
    <property type="gene ID" value="G13764"/>
</dbReference>
<evidence type="ECO:0000313" key="2">
    <source>
        <dbReference type="EnsemblMetazoa" id="G13764.1:cds"/>
    </source>
</evidence>
<evidence type="ECO:0000256" key="1">
    <source>
        <dbReference type="SAM" id="SignalP"/>
    </source>
</evidence>
<organism evidence="2 3">
    <name type="scientific">Magallana gigas</name>
    <name type="common">Pacific oyster</name>
    <name type="synonym">Crassostrea gigas</name>
    <dbReference type="NCBI Taxonomy" id="29159"/>
    <lineage>
        <taxon>Eukaryota</taxon>
        <taxon>Metazoa</taxon>
        <taxon>Spiralia</taxon>
        <taxon>Lophotrochozoa</taxon>
        <taxon>Mollusca</taxon>
        <taxon>Bivalvia</taxon>
        <taxon>Autobranchia</taxon>
        <taxon>Pteriomorphia</taxon>
        <taxon>Ostreida</taxon>
        <taxon>Ostreoidea</taxon>
        <taxon>Ostreidae</taxon>
        <taxon>Magallana</taxon>
    </lineage>
</organism>
<dbReference type="AlphaFoldDB" id="A0A8W8IGD9"/>
<feature type="signal peptide" evidence="1">
    <location>
        <begin position="1"/>
        <end position="17"/>
    </location>
</feature>
<sequence length="275" mass="30422">MFLAWVVFVLHFSLEHGKIHTLHIPAVDDDDDKSNCEFSTWVEAGFFEGIVRNLTSASIIAMKDIEDCVFTINLNNSRFSVGDTFALPITVKDYGRKYAVTVTGHTAYKTPLGRVNVLMFFKVTGRTDPPKFIPPTPPNNQAYTVYVGGDFNVSVYAKPTVNDRNISKFNFLRRDGIHVQQTTMKSVPGDPTAVYISMGWSPLNGDIGKHIVCANAEDSNGGVRQIISTDHSQENVTIQYSSDVINGTLETKVAQVEFLALTPGPRQICLNATDR</sequence>
<proteinExistence type="predicted"/>
<reference evidence="2" key="1">
    <citation type="submission" date="2022-08" db="UniProtKB">
        <authorList>
            <consortium name="EnsemblMetazoa"/>
        </authorList>
    </citation>
    <scope>IDENTIFICATION</scope>
    <source>
        <strain evidence="2">05x7-T-G4-1.051#20</strain>
    </source>
</reference>
<keyword evidence="1" id="KW-0732">Signal</keyword>
<name>A0A8W8IGD9_MAGGI</name>